<feature type="compositionally biased region" description="Basic residues" evidence="1">
    <location>
        <begin position="143"/>
        <end position="152"/>
    </location>
</feature>
<proteinExistence type="predicted"/>
<protein>
    <submittedName>
        <fullName evidence="2">G6119 protein</fullName>
    </submittedName>
</protein>
<feature type="region of interest" description="Disordered" evidence="1">
    <location>
        <begin position="1"/>
        <end position="28"/>
    </location>
</feature>
<name>A0ABP1FUL4_9CHLO</name>
<dbReference type="Proteomes" id="UP001497392">
    <property type="component" value="Unassembled WGS sequence"/>
</dbReference>
<feature type="region of interest" description="Disordered" evidence="1">
    <location>
        <begin position="43"/>
        <end position="158"/>
    </location>
</feature>
<dbReference type="EMBL" id="CAXHTA020000009">
    <property type="protein sequence ID" value="CAL5223583.1"/>
    <property type="molecule type" value="Genomic_DNA"/>
</dbReference>
<accession>A0ABP1FUL4</accession>
<feature type="compositionally biased region" description="Basic residues" evidence="1">
    <location>
        <begin position="102"/>
        <end position="112"/>
    </location>
</feature>
<evidence type="ECO:0000256" key="1">
    <source>
        <dbReference type="SAM" id="MobiDB-lite"/>
    </source>
</evidence>
<gene>
    <name evidence="2" type="primary">g6119</name>
    <name evidence="2" type="ORF">VP750_LOCUS5242</name>
</gene>
<organism evidence="2 3">
    <name type="scientific">Coccomyxa viridis</name>
    <dbReference type="NCBI Taxonomy" id="1274662"/>
    <lineage>
        <taxon>Eukaryota</taxon>
        <taxon>Viridiplantae</taxon>
        <taxon>Chlorophyta</taxon>
        <taxon>core chlorophytes</taxon>
        <taxon>Trebouxiophyceae</taxon>
        <taxon>Trebouxiophyceae incertae sedis</taxon>
        <taxon>Coccomyxaceae</taxon>
        <taxon>Coccomyxa</taxon>
    </lineage>
</organism>
<evidence type="ECO:0000313" key="3">
    <source>
        <dbReference type="Proteomes" id="UP001497392"/>
    </source>
</evidence>
<evidence type="ECO:0000313" key="2">
    <source>
        <dbReference type="EMBL" id="CAL5223583.1"/>
    </source>
</evidence>
<feature type="compositionally biased region" description="Acidic residues" evidence="1">
    <location>
        <begin position="117"/>
        <end position="130"/>
    </location>
</feature>
<comment type="caution">
    <text evidence="2">The sequence shown here is derived from an EMBL/GenBank/DDBJ whole genome shotgun (WGS) entry which is preliminary data.</text>
</comment>
<sequence>MKPGTPQKRLAPFKTSVGAPAGQASKARTPGLWMFLNSGAEVGVPRRESSAAGTEVHSQGQRSPVPGTEGLQPMPEPRFLKGSCMPHLQQPRERQGPPKFLKGGKHLRHSRRTSAILEEDVTEQDDESEDQQQSAEVADEPRRRRSRMRRHERGYNEEAQTKALECTILSAGGTVEGKWRTEGWLRSGVSSRTNTRYEYYQHTYFPPPGFKAIAKELQKSSYSTQTDVCKALGIDTLVSKRKPGSAALPVQAHEGCAGLSGPCPECCTARKQVLRTTLEF</sequence>
<reference evidence="2 3" key="1">
    <citation type="submission" date="2024-06" db="EMBL/GenBank/DDBJ databases">
        <authorList>
            <person name="Kraege A."/>
            <person name="Thomma B."/>
        </authorList>
    </citation>
    <scope>NUCLEOTIDE SEQUENCE [LARGE SCALE GENOMIC DNA]</scope>
</reference>
<keyword evidence="3" id="KW-1185">Reference proteome</keyword>